<dbReference type="AlphaFoldDB" id="A0A8H5PS97"/>
<dbReference type="Proteomes" id="UP000546213">
    <property type="component" value="Unassembled WGS sequence"/>
</dbReference>
<reference evidence="2 3" key="1">
    <citation type="submission" date="2020-05" db="EMBL/GenBank/DDBJ databases">
        <title>Identification and distribution of gene clusters putatively required for synthesis of sphingolipid metabolism inhibitors in phylogenetically diverse species of the filamentous fungus Fusarium.</title>
        <authorList>
            <person name="Kim H.-S."/>
            <person name="Busman M."/>
            <person name="Brown D.W."/>
            <person name="Divon H."/>
            <person name="Uhlig S."/>
            <person name="Proctor R.H."/>
        </authorList>
    </citation>
    <scope>NUCLEOTIDE SEQUENCE [LARGE SCALE GENOMIC DNA]</scope>
    <source>
        <strain evidence="2 3">NRRL 36939</strain>
    </source>
</reference>
<gene>
    <name evidence="2" type="ORF">FPCIR_2290</name>
</gene>
<keyword evidence="3" id="KW-1185">Reference proteome</keyword>
<keyword evidence="1" id="KW-0732">Signal</keyword>
<evidence type="ECO:0000313" key="3">
    <source>
        <dbReference type="Proteomes" id="UP000546213"/>
    </source>
</evidence>
<evidence type="ECO:0000313" key="2">
    <source>
        <dbReference type="EMBL" id="KAF5601311.1"/>
    </source>
</evidence>
<name>A0A8H5PS97_9HYPO</name>
<dbReference type="EMBL" id="JAAOAS010000048">
    <property type="protein sequence ID" value="KAF5601311.1"/>
    <property type="molecule type" value="Genomic_DNA"/>
</dbReference>
<feature type="signal peptide" evidence="1">
    <location>
        <begin position="1"/>
        <end position="33"/>
    </location>
</feature>
<accession>A0A8H5PS97</accession>
<sequence length="75" mass="7296">MTIGVAGTKGTGGTTCAALFLLLLFTTNQTAKAAETIPATAADLPSEASVGDGASSVDVLVDAVSGAVDTGLLWL</sequence>
<comment type="caution">
    <text evidence="2">The sequence shown here is derived from an EMBL/GenBank/DDBJ whole genome shotgun (WGS) entry which is preliminary data.</text>
</comment>
<proteinExistence type="predicted"/>
<feature type="chain" id="PRO_5034558347" description="Secreted protein" evidence="1">
    <location>
        <begin position="34"/>
        <end position="75"/>
    </location>
</feature>
<evidence type="ECO:0000256" key="1">
    <source>
        <dbReference type="SAM" id="SignalP"/>
    </source>
</evidence>
<protein>
    <recommendedName>
        <fullName evidence="4">Secreted protein</fullName>
    </recommendedName>
</protein>
<organism evidence="2 3">
    <name type="scientific">Fusarium pseudocircinatum</name>
    <dbReference type="NCBI Taxonomy" id="56676"/>
    <lineage>
        <taxon>Eukaryota</taxon>
        <taxon>Fungi</taxon>
        <taxon>Dikarya</taxon>
        <taxon>Ascomycota</taxon>
        <taxon>Pezizomycotina</taxon>
        <taxon>Sordariomycetes</taxon>
        <taxon>Hypocreomycetidae</taxon>
        <taxon>Hypocreales</taxon>
        <taxon>Nectriaceae</taxon>
        <taxon>Fusarium</taxon>
        <taxon>Fusarium fujikuroi species complex</taxon>
    </lineage>
</organism>
<evidence type="ECO:0008006" key="4">
    <source>
        <dbReference type="Google" id="ProtNLM"/>
    </source>
</evidence>